<comment type="caution">
    <text evidence="1">The sequence shown here is derived from an EMBL/GenBank/DDBJ whole genome shotgun (WGS) entry which is preliminary data.</text>
</comment>
<accession>G9NJM5</accession>
<gene>
    <name evidence="1" type="ORF">TRIATDRAFT_271115</name>
</gene>
<reference evidence="1 2" key="1">
    <citation type="journal article" date="2011" name="Genome Biol.">
        <title>Comparative genome sequence analysis underscores mycoparasitism as the ancestral life style of Trichoderma.</title>
        <authorList>
            <person name="Kubicek C.P."/>
            <person name="Herrera-Estrella A."/>
            <person name="Seidl-Seiboth V."/>
            <person name="Martinez D.A."/>
            <person name="Druzhinina I.S."/>
            <person name="Thon M."/>
            <person name="Zeilinger S."/>
            <person name="Casas-Flores S."/>
            <person name="Horwitz B.A."/>
            <person name="Mukherjee P.K."/>
            <person name="Mukherjee M."/>
            <person name="Kredics L."/>
            <person name="Alcaraz L.D."/>
            <person name="Aerts A."/>
            <person name="Antal Z."/>
            <person name="Atanasova L."/>
            <person name="Cervantes-Badillo M.G."/>
            <person name="Challacombe J."/>
            <person name="Chertkov O."/>
            <person name="McCluskey K."/>
            <person name="Coulpier F."/>
            <person name="Deshpande N."/>
            <person name="von Doehren H."/>
            <person name="Ebbole D.J."/>
            <person name="Esquivel-Naranjo E.U."/>
            <person name="Fekete E."/>
            <person name="Flipphi M."/>
            <person name="Glaser F."/>
            <person name="Gomez-Rodriguez E.Y."/>
            <person name="Gruber S."/>
            <person name="Han C."/>
            <person name="Henrissat B."/>
            <person name="Hermosa R."/>
            <person name="Hernandez-Onate M."/>
            <person name="Karaffa L."/>
            <person name="Kosti I."/>
            <person name="Le Crom S."/>
            <person name="Lindquist E."/>
            <person name="Lucas S."/>
            <person name="Luebeck M."/>
            <person name="Luebeck P.S."/>
            <person name="Margeot A."/>
            <person name="Metz B."/>
            <person name="Misra M."/>
            <person name="Nevalainen H."/>
            <person name="Omann M."/>
            <person name="Packer N."/>
            <person name="Perrone G."/>
            <person name="Uresti-Rivera E.E."/>
            <person name="Salamov A."/>
            <person name="Schmoll M."/>
            <person name="Seiboth B."/>
            <person name="Shapiro H."/>
            <person name="Sukno S."/>
            <person name="Tamayo-Ramos J.A."/>
            <person name="Tisch D."/>
            <person name="Wiest A."/>
            <person name="Wilkinson H.H."/>
            <person name="Zhang M."/>
            <person name="Coutinho P.M."/>
            <person name="Kenerley C.M."/>
            <person name="Monte E."/>
            <person name="Baker S.E."/>
            <person name="Grigoriev I.V."/>
        </authorList>
    </citation>
    <scope>NUCLEOTIDE SEQUENCE [LARGE SCALE GENOMIC DNA]</scope>
    <source>
        <strain evidence="2">ATCC 20476 / IMI 206040</strain>
    </source>
</reference>
<dbReference type="Proteomes" id="UP000005426">
    <property type="component" value="Unassembled WGS sequence"/>
</dbReference>
<dbReference type="HOGENOM" id="CLU_1678145_0_0_1"/>
<protein>
    <submittedName>
        <fullName evidence="1">Uncharacterized protein</fullName>
    </submittedName>
</protein>
<evidence type="ECO:0000313" key="2">
    <source>
        <dbReference type="Proteomes" id="UP000005426"/>
    </source>
</evidence>
<evidence type="ECO:0000313" key="1">
    <source>
        <dbReference type="EMBL" id="EHK49098.1"/>
    </source>
</evidence>
<proteinExistence type="predicted"/>
<dbReference type="EMBL" id="ABDG02000017">
    <property type="protein sequence ID" value="EHK49098.1"/>
    <property type="molecule type" value="Genomic_DNA"/>
</dbReference>
<dbReference type="AlphaFoldDB" id="G9NJM5"/>
<name>G9NJM5_HYPAI</name>
<organism evidence="1 2">
    <name type="scientific">Hypocrea atroviridis (strain ATCC 20476 / IMI 206040)</name>
    <name type="common">Trichoderma atroviride</name>
    <dbReference type="NCBI Taxonomy" id="452589"/>
    <lineage>
        <taxon>Eukaryota</taxon>
        <taxon>Fungi</taxon>
        <taxon>Dikarya</taxon>
        <taxon>Ascomycota</taxon>
        <taxon>Pezizomycotina</taxon>
        <taxon>Sordariomycetes</taxon>
        <taxon>Hypocreomycetidae</taxon>
        <taxon>Hypocreales</taxon>
        <taxon>Hypocreaceae</taxon>
        <taxon>Trichoderma</taxon>
    </lineage>
</organism>
<keyword evidence="2" id="KW-1185">Reference proteome</keyword>
<sequence length="157" mass="17550">MALPINITYAVTRQVTKEECRGFSALAVTQAATLAWSSELGFPNFKSQAWHRVSLSAHIASTDRRLTKSGIQPVYGRDDVFVFGVRVQLLLAVVALSSSSCSSRWELMVVWWTCNTADRGVWKQLVRHDSISGAARMTVQLRGADRRQDRQQAEARP</sequence>